<organism evidence="1 2">
    <name type="scientific">Treponema bryantii</name>
    <dbReference type="NCBI Taxonomy" id="163"/>
    <lineage>
        <taxon>Bacteria</taxon>
        <taxon>Pseudomonadati</taxon>
        <taxon>Spirochaetota</taxon>
        <taxon>Spirochaetia</taxon>
        <taxon>Spirochaetales</taxon>
        <taxon>Treponemataceae</taxon>
        <taxon>Treponema</taxon>
    </lineage>
</organism>
<reference evidence="2" key="1">
    <citation type="submission" date="2016-10" db="EMBL/GenBank/DDBJ databases">
        <authorList>
            <person name="Varghese N."/>
            <person name="Submissions S."/>
        </authorList>
    </citation>
    <scope>NUCLEOTIDE SEQUENCE [LARGE SCALE GENOMIC DNA]</scope>
    <source>
        <strain evidence="2">XBD1002</strain>
    </source>
</reference>
<dbReference type="EMBL" id="FORI01000005">
    <property type="protein sequence ID" value="SFI75806.1"/>
    <property type="molecule type" value="Genomic_DNA"/>
</dbReference>
<keyword evidence="2" id="KW-1185">Reference proteome</keyword>
<proteinExistence type="predicted"/>
<dbReference type="Proteomes" id="UP000182737">
    <property type="component" value="Unassembled WGS sequence"/>
</dbReference>
<sequence>MILNWPFFATTPARLEMYADTQKTAGIKILTPLMEFRTANRPDKFNIGLLLTTGNYIKQLPFELKVGNLSASGSLSRLNSPELSNGTSPFSNGLISTTPLSISLPGTSSFSKPESSFCQIKFKDLIKKPLSVTMNLWVSPENASPVFSTMISNKFFSNQLSLNTQFTAGNFFYDDNSTSSWFLESPFYEAGSHFCSMFQFSSDYKSKKSKAGLYSGLMAVLYETPFGPYTAAYRADVKVTIKRTEFSTSAFLNQYEDVLTSSGKKHEPCCQFKAGVITSKPLLLKSTELAFLKFGLNGYTRFNLMKAEHPVRINTGLQLNTSLTSISFSVSETMLLTAQSAELAPDKLKNQSALIQINNSWYLKKLTPSLLLSIEKQFSDSMEQANTLDLDTTQGRTKYKLQLNIASNTKHKVSGSSAVTLSSKDGQITEKKFSAAITGTLNFKHLKVQAKASASFDF</sequence>
<name>A0A1I3KTP7_9SPIR</name>
<accession>A0A1I3KTP7</accession>
<evidence type="ECO:0000313" key="1">
    <source>
        <dbReference type="EMBL" id="SFI75806.1"/>
    </source>
</evidence>
<dbReference type="RefSeq" id="WP_074931481.1">
    <property type="nucleotide sequence ID" value="NZ_FORI01000005.1"/>
</dbReference>
<dbReference type="OrthoDB" id="358318at2"/>
<gene>
    <name evidence="1" type="ORF">SAMN04487775_105160</name>
</gene>
<dbReference type="AlphaFoldDB" id="A0A1I3KTP7"/>
<protein>
    <submittedName>
        <fullName evidence="1">Uncharacterized protein</fullName>
    </submittedName>
</protein>
<evidence type="ECO:0000313" key="2">
    <source>
        <dbReference type="Proteomes" id="UP000182737"/>
    </source>
</evidence>